<evidence type="ECO:0000256" key="1">
    <source>
        <dbReference type="SAM" id="MobiDB-lite"/>
    </source>
</evidence>
<accession>M7ZJA3</accession>
<dbReference type="EMBL" id="KD071221">
    <property type="protein sequence ID" value="EMS63308.1"/>
    <property type="molecule type" value="Genomic_DNA"/>
</dbReference>
<sequence>MDPFLQEYLQRLGARLDAYTNATRSLAEKLNALDVSWATSSPAVVHNPPSATTSPESTTYASAPVPDVSGSTTKAQEIPKVGHDATPVCIVMVPITCSTKCSTQVDTTDNVDEELDALSVYTSTQVMSKADHGVALIISSDPALPVLTMCSTGGLVQDGAWVKPVHLVDKSKTSCLPSIQHGIGPQPWLSPVRVRTRHSRQLFRPSPWPSFRFHLDASYQEEPCSVCAAVVYMFEASTIQIWELFLCFERPLDQATLNTKQMQFDYKDLQFGPCYVPQQSEYFQFYLDRTKFLGCIPISDKLQGIIHIMHMSMFLSQEEFKGSGCASINFHTSNAWERCSNLLGNCIRILPVQLSCSWFLKRDKTDSGFNGHDKLLHSKQQLGALSTTLPSSVYIQFVQFWPLLSFAPAGITMQWQWDKHQSRDKNSQHTFMLPRPLSEPILCEVNHGWYFDTLKLFAIQAVQFATEIPYSDSSLFGSVSFSFGHKQMFCWTPDTSVSGDHLEQLWDPGGLASYICSTGALTSLMHYLFAVWLAYATPICIQLGMEKPMASGELNQGMTIHFLPGTLELECRLDKLIAIQGFLLPLYCQSCKSMRSGKICVWGTPHGLGCFTVVQEGYGTSASNRGTFQGGRVFITNVVVVIVQGSIHHKYYLNFDQDYVGNDHFCGASWDGVTIGHGYSNLVVQVNPDFDYHQDFKLVKERRMQWDPGGSRWCRLGVKPHFKEGGC</sequence>
<protein>
    <submittedName>
        <fullName evidence="2">Uncharacterized protein</fullName>
    </submittedName>
</protein>
<feature type="region of interest" description="Disordered" evidence="1">
    <location>
        <begin position="41"/>
        <end position="77"/>
    </location>
</feature>
<feature type="compositionally biased region" description="Low complexity" evidence="1">
    <location>
        <begin position="48"/>
        <end position="64"/>
    </location>
</feature>
<dbReference type="AlphaFoldDB" id="M7ZJA3"/>
<gene>
    <name evidence="2" type="ORF">TRIUR3_31772</name>
</gene>
<proteinExistence type="predicted"/>
<organism evidence="2">
    <name type="scientific">Triticum urartu</name>
    <name type="common">Red wild einkorn</name>
    <name type="synonym">Crithodium urartu</name>
    <dbReference type="NCBI Taxonomy" id="4572"/>
    <lineage>
        <taxon>Eukaryota</taxon>
        <taxon>Viridiplantae</taxon>
        <taxon>Streptophyta</taxon>
        <taxon>Embryophyta</taxon>
        <taxon>Tracheophyta</taxon>
        <taxon>Spermatophyta</taxon>
        <taxon>Magnoliopsida</taxon>
        <taxon>Liliopsida</taxon>
        <taxon>Poales</taxon>
        <taxon>Poaceae</taxon>
        <taxon>BOP clade</taxon>
        <taxon>Pooideae</taxon>
        <taxon>Triticodae</taxon>
        <taxon>Triticeae</taxon>
        <taxon>Triticinae</taxon>
        <taxon>Triticum</taxon>
    </lineage>
</organism>
<name>M7ZJA3_TRIUA</name>
<evidence type="ECO:0000313" key="2">
    <source>
        <dbReference type="EMBL" id="EMS63308.1"/>
    </source>
</evidence>
<reference evidence="2" key="1">
    <citation type="journal article" date="2013" name="Nature">
        <title>Draft genome of the wheat A-genome progenitor Triticum urartu.</title>
        <authorList>
            <person name="Ling H.Q."/>
            <person name="Zhao S."/>
            <person name="Liu D."/>
            <person name="Wang J."/>
            <person name="Sun H."/>
            <person name="Zhang C."/>
            <person name="Fan H."/>
            <person name="Li D."/>
            <person name="Dong L."/>
            <person name="Tao Y."/>
            <person name="Gao C."/>
            <person name="Wu H."/>
            <person name="Li Y."/>
            <person name="Cui Y."/>
            <person name="Guo X."/>
            <person name="Zheng S."/>
            <person name="Wang B."/>
            <person name="Yu K."/>
            <person name="Liang Q."/>
            <person name="Yang W."/>
            <person name="Lou X."/>
            <person name="Chen J."/>
            <person name="Feng M."/>
            <person name="Jian J."/>
            <person name="Zhang X."/>
            <person name="Luo G."/>
            <person name="Jiang Y."/>
            <person name="Liu J."/>
            <person name="Wang Z."/>
            <person name="Sha Y."/>
            <person name="Zhang B."/>
            <person name="Wu H."/>
            <person name="Tang D."/>
            <person name="Shen Q."/>
            <person name="Xue P."/>
            <person name="Zou S."/>
            <person name="Wang X."/>
            <person name="Liu X."/>
            <person name="Wang F."/>
            <person name="Yang Y."/>
            <person name="An X."/>
            <person name="Dong Z."/>
            <person name="Zhang K."/>
            <person name="Zhang X."/>
            <person name="Luo M.C."/>
            <person name="Dvorak J."/>
            <person name="Tong Y."/>
            <person name="Wang J."/>
            <person name="Yang H."/>
            <person name="Li Z."/>
            <person name="Wang D."/>
            <person name="Zhang A."/>
            <person name="Wang J."/>
        </authorList>
    </citation>
    <scope>NUCLEOTIDE SEQUENCE</scope>
</reference>
<dbReference type="OMA" id="MVHEEND"/>